<evidence type="ECO:0000313" key="7">
    <source>
        <dbReference type="Proteomes" id="UP001597295"/>
    </source>
</evidence>
<dbReference type="PANTHER" id="PTHR30427:SF1">
    <property type="entry name" value="TRANSCRIPTIONAL ACTIVATOR PROTEIN LYSR"/>
    <property type="match status" value="1"/>
</dbReference>
<dbReference type="Pfam" id="PF00126">
    <property type="entry name" value="HTH_1"/>
    <property type="match status" value="1"/>
</dbReference>
<dbReference type="PROSITE" id="PS50931">
    <property type="entry name" value="HTH_LYSR"/>
    <property type="match status" value="1"/>
</dbReference>
<organism evidence="6 7">
    <name type="scientific">Lacibacterium aquatile</name>
    <dbReference type="NCBI Taxonomy" id="1168082"/>
    <lineage>
        <taxon>Bacteria</taxon>
        <taxon>Pseudomonadati</taxon>
        <taxon>Pseudomonadota</taxon>
        <taxon>Alphaproteobacteria</taxon>
        <taxon>Rhodospirillales</taxon>
        <taxon>Rhodospirillaceae</taxon>
    </lineage>
</organism>
<dbReference type="InterPro" id="IPR000847">
    <property type="entry name" value="LysR_HTH_N"/>
</dbReference>
<evidence type="ECO:0000256" key="2">
    <source>
        <dbReference type="ARBA" id="ARBA00023015"/>
    </source>
</evidence>
<keyword evidence="3" id="KW-0238">DNA-binding</keyword>
<evidence type="ECO:0000256" key="1">
    <source>
        <dbReference type="ARBA" id="ARBA00009437"/>
    </source>
</evidence>
<keyword evidence="7" id="KW-1185">Reference proteome</keyword>
<protein>
    <submittedName>
        <fullName evidence="6">LysR family transcriptional regulator</fullName>
    </submittedName>
</protein>
<sequence length="314" mass="34476">MMQIRHLEVFHAVMLTGTITAAAGLLKISQPAATRLLLRAEDQLGYRLFERRRGRLFPTIEGRILHVESERVISSIDNLRKLSDSLGAAPSGRIRIAAAPALCIDLLPQAIARFRKKHPNVHFEIETRQYADLVRVAMNQEVDLAIGFDVQANPGLDRTTLTRAAFYGIFPHSLGKDLPDVVNLDIFERFPLIGLKTDNPLGSTTGMALKLAGLSLQPIVAVKTNLIALALVSDGAGAAIIDQYTAASLDPSKVVIRRLNPELGLDVHVIRARHQATSVVARRFLGLLTQTEQEISESLRLLLDPTVEPSESMH</sequence>
<dbReference type="InterPro" id="IPR036390">
    <property type="entry name" value="WH_DNA-bd_sf"/>
</dbReference>
<dbReference type="SUPFAM" id="SSF53850">
    <property type="entry name" value="Periplasmic binding protein-like II"/>
    <property type="match status" value="1"/>
</dbReference>
<dbReference type="InterPro" id="IPR005119">
    <property type="entry name" value="LysR_subst-bd"/>
</dbReference>
<accession>A0ABW5DUF1</accession>
<evidence type="ECO:0000256" key="3">
    <source>
        <dbReference type="ARBA" id="ARBA00023125"/>
    </source>
</evidence>
<feature type="domain" description="HTH lysR-type" evidence="5">
    <location>
        <begin position="2"/>
        <end position="59"/>
    </location>
</feature>
<dbReference type="InterPro" id="IPR036388">
    <property type="entry name" value="WH-like_DNA-bd_sf"/>
</dbReference>
<evidence type="ECO:0000256" key="4">
    <source>
        <dbReference type="ARBA" id="ARBA00023163"/>
    </source>
</evidence>
<evidence type="ECO:0000313" key="6">
    <source>
        <dbReference type="EMBL" id="MFD2264150.1"/>
    </source>
</evidence>
<keyword evidence="2" id="KW-0805">Transcription regulation</keyword>
<comment type="caution">
    <text evidence="6">The sequence shown here is derived from an EMBL/GenBank/DDBJ whole genome shotgun (WGS) entry which is preliminary data.</text>
</comment>
<reference evidence="7" key="1">
    <citation type="journal article" date="2019" name="Int. J. Syst. Evol. Microbiol.">
        <title>The Global Catalogue of Microorganisms (GCM) 10K type strain sequencing project: providing services to taxonomists for standard genome sequencing and annotation.</title>
        <authorList>
            <consortium name="The Broad Institute Genomics Platform"/>
            <consortium name="The Broad Institute Genome Sequencing Center for Infectious Disease"/>
            <person name="Wu L."/>
            <person name="Ma J."/>
        </authorList>
    </citation>
    <scope>NUCLEOTIDE SEQUENCE [LARGE SCALE GENOMIC DNA]</scope>
    <source>
        <strain evidence="7">CGMCC 1.19062</strain>
    </source>
</reference>
<dbReference type="Pfam" id="PF03466">
    <property type="entry name" value="LysR_substrate"/>
    <property type="match status" value="1"/>
</dbReference>
<proteinExistence type="inferred from homology"/>
<dbReference type="RefSeq" id="WP_379877191.1">
    <property type="nucleotide sequence ID" value="NZ_JBHUIP010000012.1"/>
</dbReference>
<gene>
    <name evidence="6" type="ORF">ACFSM5_14710</name>
</gene>
<dbReference type="SUPFAM" id="SSF46785">
    <property type="entry name" value="Winged helix' DNA-binding domain"/>
    <property type="match status" value="1"/>
</dbReference>
<dbReference type="Gene3D" id="1.10.10.10">
    <property type="entry name" value="Winged helix-like DNA-binding domain superfamily/Winged helix DNA-binding domain"/>
    <property type="match status" value="1"/>
</dbReference>
<name>A0ABW5DUF1_9PROT</name>
<keyword evidence="4" id="KW-0804">Transcription</keyword>
<dbReference type="EMBL" id="JBHUIP010000012">
    <property type="protein sequence ID" value="MFD2264150.1"/>
    <property type="molecule type" value="Genomic_DNA"/>
</dbReference>
<dbReference type="PANTHER" id="PTHR30427">
    <property type="entry name" value="TRANSCRIPTIONAL ACTIVATOR PROTEIN LYSR"/>
    <property type="match status" value="1"/>
</dbReference>
<dbReference type="Gene3D" id="3.40.190.290">
    <property type="match status" value="1"/>
</dbReference>
<evidence type="ECO:0000259" key="5">
    <source>
        <dbReference type="PROSITE" id="PS50931"/>
    </source>
</evidence>
<dbReference type="Proteomes" id="UP001597295">
    <property type="component" value="Unassembled WGS sequence"/>
</dbReference>
<comment type="similarity">
    <text evidence="1">Belongs to the LysR transcriptional regulatory family.</text>
</comment>